<keyword evidence="5" id="KW-0175">Coiled coil</keyword>
<dbReference type="Pfam" id="PF05670">
    <property type="entry name" value="NFACT-R_1"/>
    <property type="match status" value="1"/>
</dbReference>
<dbReference type="HAMAP" id="MF_00844_B">
    <property type="entry name" value="RqcH_B"/>
    <property type="match status" value="1"/>
</dbReference>
<keyword evidence="1 5" id="KW-0820">tRNA-binding</keyword>
<accession>A0ABS2DJ69</accession>
<comment type="subunit">
    <text evidence="5">Associates with stalled 50S ribosomal subunits. Binds to RqcP.</text>
</comment>
<dbReference type="PANTHER" id="PTHR15239:SF6">
    <property type="entry name" value="RIBOSOME QUALITY CONTROL COMPLEX SUBUNIT NEMF"/>
    <property type="match status" value="1"/>
</dbReference>
<dbReference type="Pfam" id="PF05833">
    <property type="entry name" value="NFACT_N"/>
    <property type="match status" value="1"/>
</dbReference>
<comment type="caution">
    <text evidence="7">The sequence shown here is derived from an EMBL/GenBank/DDBJ whole genome shotgun (WGS) entry which is preliminary data.</text>
</comment>
<proteinExistence type="inferred from homology"/>
<dbReference type="InterPro" id="IPR008532">
    <property type="entry name" value="NFACT_RNA-bd"/>
</dbReference>
<comment type="function">
    <text evidence="5">Key component of the ribosome quality control system (RQC), a ribosome-associated complex that mediates the extraction of incompletely synthesized nascent chains from stalled ribosomes and their subsequent degradation. RqcH recruits Ala-charged tRNA, and with RqcP directs the elongation of stalled nascent chains on 50S ribosomal subunits, leading to non-templated C-terminal alanine extensions (Ala tail). The Ala tail promotes nascent chain degradation. May add between 1 and at least 8 Ala residues. Binds to stalled 50S ribosomal subunits.</text>
</comment>
<evidence type="ECO:0000256" key="2">
    <source>
        <dbReference type="ARBA" id="ARBA00022730"/>
    </source>
</evidence>
<dbReference type="EMBL" id="JAFELM010000031">
    <property type="protein sequence ID" value="MBM6618509.1"/>
    <property type="molecule type" value="Genomic_DNA"/>
</dbReference>
<name>A0ABS2DJ69_9BACI</name>
<dbReference type="InterPro" id="IPR051608">
    <property type="entry name" value="RQC_Subunit_NEMF"/>
</dbReference>
<sequence>MSFDGIVTRSITKELKEKLTGGRISKIYQPYKQELLLHIRANGQAYKLLISANPSYSRVHLTNESYDNPSEPPMFCMLLRKHLEGNVITSIKQTEMERIISIETRGRNELGDETAKTIIIEIMGKHSNIVLVDQERNMILDCIKHISPAVNRHRTLLPGYEYMSPPAQDKLNPLETDEETFLRKIDFNAGKISQQIVSIYSGISPLFANEVISIAGISGKQKLASTFTSLVSKVKNEEYEPVMVSTKEKDFFYVLPLTHKDGEVKQFTSPSDMLDRFYYGKAERDRVKQQGHDLERFIRNEKEKNEKKIKKLERTLTDAKKAEELQLFGELLTANMHLIKKGDTSIEVMNYYDENNEMVTIHLNSLKTPSENAQSYFTKYQKAKKSVSFVLEQIELAKAEVTYFESLLQQMEAASPKDIQEIREELQEEGYIKARQAKGNKKNKPTKPILEEYHSTSGITILVGKNNKQNEYLTNKLAHREELWFHTKDIPGSHVVIRNQEPDDQTIIEAATLAAYFSKARNSSSVPVDYTKIKHVKKPNGSKPGYVIYDNQQTLYVTPSGDAVLKLKK</sequence>
<evidence type="ECO:0000313" key="8">
    <source>
        <dbReference type="Proteomes" id="UP001518925"/>
    </source>
</evidence>
<protein>
    <recommendedName>
        <fullName evidence="5">Rqc2 homolog RqcH</fullName>
        <shortName evidence="5">RqcH</shortName>
    </recommendedName>
</protein>
<evidence type="ECO:0000256" key="4">
    <source>
        <dbReference type="ARBA" id="ARBA00022917"/>
    </source>
</evidence>
<evidence type="ECO:0000256" key="1">
    <source>
        <dbReference type="ARBA" id="ARBA00022555"/>
    </source>
</evidence>
<reference evidence="7 8" key="1">
    <citation type="submission" date="2021-02" db="EMBL/GenBank/DDBJ databases">
        <title>Bacillus sp. RD4P76, an endophyte from a halophyte.</title>
        <authorList>
            <person name="Sun J.-Q."/>
        </authorList>
    </citation>
    <scope>NUCLEOTIDE SEQUENCE [LARGE SCALE GENOMIC DNA]</scope>
    <source>
        <strain evidence="7 8">RD4P76</strain>
    </source>
</reference>
<dbReference type="Gene3D" id="2.30.310.10">
    <property type="entry name" value="ibrinogen binding protein from staphylococcus aureus domain"/>
    <property type="match status" value="1"/>
</dbReference>
<evidence type="ECO:0000259" key="6">
    <source>
        <dbReference type="Pfam" id="PF05670"/>
    </source>
</evidence>
<keyword evidence="2 5" id="KW-0699">rRNA-binding</keyword>
<organism evidence="7 8">
    <name type="scientific">Bacillus suaedaesalsae</name>
    <dbReference type="NCBI Taxonomy" id="2810349"/>
    <lineage>
        <taxon>Bacteria</taxon>
        <taxon>Bacillati</taxon>
        <taxon>Bacillota</taxon>
        <taxon>Bacilli</taxon>
        <taxon>Bacillales</taxon>
        <taxon>Bacillaceae</taxon>
        <taxon>Bacillus</taxon>
    </lineage>
</organism>
<dbReference type="RefSeq" id="WP_204203847.1">
    <property type="nucleotide sequence ID" value="NZ_JAFELM010000031.1"/>
</dbReference>
<feature type="domain" description="NFACT RNA-binding" evidence="6">
    <location>
        <begin position="453"/>
        <end position="541"/>
    </location>
</feature>
<keyword evidence="8" id="KW-1185">Reference proteome</keyword>
<gene>
    <name evidence="5" type="primary">rqcH</name>
    <name evidence="7" type="ORF">JR050_12640</name>
</gene>
<evidence type="ECO:0000256" key="3">
    <source>
        <dbReference type="ARBA" id="ARBA00022884"/>
    </source>
</evidence>
<dbReference type="Proteomes" id="UP001518925">
    <property type="component" value="Unassembled WGS sequence"/>
</dbReference>
<keyword evidence="3 5" id="KW-0694">RNA-binding</keyword>
<dbReference type="Gene3D" id="1.10.8.50">
    <property type="match status" value="1"/>
</dbReference>
<feature type="coiled-coil region" evidence="5">
    <location>
        <begin position="295"/>
        <end position="325"/>
    </location>
</feature>
<comment type="similarity">
    <text evidence="5">Belongs to the NEMF family.</text>
</comment>
<keyword evidence="4 5" id="KW-0648">Protein biosynthesis</keyword>
<dbReference type="InterPro" id="IPR043682">
    <property type="entry name" value="RqcH_bacterial"/>
</dbReference>
<dbReference type="Gene3D" id="3.40.970.40">
    <property type="entry name" value="fibrinogen binding protein from staphylococcus aureus domain like"/>
    <property type="match status" value="1"/>
</dbReference>
<evidence type="ECO:0000256" key="5">
    <source>
        <dbReference type="HAMAP-Rule" id="MF_00844"/>
    </source>
</evidence>
<evidence type="ECO:0000313" key="7">
    <source>
        <dbReference type="EMBL" id="MBM6618509.1"/>
    </source>
</evidence>
<dbReference type="PANTHER" id="PTHR15239">
    <property type="entry name" value="NUCLEAR EXPORT MEDIATOR FACTOR NEMF"/>
    <property type="match status" value="1"/>
</dbReference>